<evidence type="ECO:0000313" key="3">
    <source>
        <dbReference type="Proteomes" id="UP000523000"/>
    </source>
</evidence>
<feature type="transmembrane region" description="Helical" evidence="1">
    <location>
        <begin position="33"/>
        <end position="50"/>
    </location>
</feature>
<accession>A0A839QHY3</accession>
<feature type="transmembrane region" description="Helical" evidence="1">
    <location>
        <begin position="56"/>
        <end position="77"/>
    </location>
</feature>
<dbReference type="Pfam" id="PF04087">
    <property type="entry name" value="DUF389"/>
    <property type="match status" value="1"/>
</dbReference>
<keyword evidence="1" id="KW-1133">Transmembrane helix</keyword>
<feature type="transmembrane region" description="Helical" evidence="1">
    <location>
        <begin position="129"/>
        <end position="147"/>
    </location>
</feature>
<keyword evidence="3" id="KW-1185">Reference proteome</keyword>
<proteinExistence type="predicted"/>
<dbReference type="PANTHER" id="PTHR20992">
    <property type="entry name" value="AT15442P-RELATED"/>
    <property type="match status" value="1"/>
</dbReference>
<dbReference type="PANTHER" id="PTHR20992:SF9">
    <property type="entry name" value="AT15442P-RELATED"/>
    <property type="match status" value="1"/>
</dbReference>
<protein>
    <submittedName>
        <fullName evidence="2">Putative hydrophobic protein (TIGR00271 family)</fullName>
    </submittedName>
</protein>
<dbReference type="AlphaFoldDB" id="A0A839QHY3"/>
<reference evidence="2 3" key="1">
    <citation type="submission" date="2020-08" db="EMBL/GenBank/DDBJ databases">
        <title>Sequencing the genomes of 1000 actinobacteria strains.</title>
        <authorList>
            <person name="Klenk H.-P."/>
        </authorList>
    </citation>
    <scope>NUCLEOTIDE SEQUENCE [LARGE SCALE GENOMIC DNA]</scope>
    <source>
        <strain evidence="2 3">DSM 22826</strain>
    </source>
</reference>
<gene>
    <name evidence="2" type="ORF">E9229_001671</name>
</gene>
<dbReference type="RefSeq" id="WP_221184409.1">
    <property type="nucleotide sequence ID" value="NZ_BAABGK010000110.1"/>
</dbReference>
<evidence type="ECO:0000256" key="1">
    <source>
        <dbReference type="SAM" id="Phobius"/>
    </source>
</evidence>
<dbReference type="InterPro" id="IPR005240">
    <property type="entry name" value="DUF389"/>
</dbReference>
<feature type="transmembrane region" description="Helical" evidence="1">
    <location>
        <begin position="154"/>
        <end position="175"/>
    </location>
</feature>
<keyword evidence="1" id="KW-0812">Transmembrane</keyword>
<feature type="transmembrane region" description="Helical" evidence="1">
    <location>
        <begin position="89"/>
        <end position="109"/>
    </location>
</feature>
<organism evidence="2 3">
    <name type="scientific">Paeniglutamicibacter cryotolerans</name>
    <dbReference type="NCBI Taxonomy" id="670079"/>
    <lineage>
        <taxon>Bacteria</taxon>
        <taxon>Bacillati</taxon>
        <taxon>Actinomycetota</taxon>
        <taxon>Actinomycetes</taxon>
        <taxon>Micrococcales</taxon>
        <taxon>Micrococcaceae</taxon>
        <taxon>Paeniglutamicibacter</taxon>
    </lineage>
</organism>
<comment type="caution">
    <text evidence="2">The sequence shown here is derived from an EMBL/GenBank/DDBJ whole genome shotgun (WGS) entry which is preliminary data.</text>
</comment>
<sequence length="337" mass="35213">MDTSSRPIRNDIETMRNTVLFDGPDRGHRLSRFWMLLTLSSMLAAAGVVADSTATVIGAIIVAPMLLPIQGTTLATVLGDRTNLVRSVLLVILGAAASLVIGYLIGLVVVNDVVAETNSQVASRVSPGLIDILAALGTGVVGSIALVRRDISDTLPVVAIAISLVPPLVVVGLALEAGAYSQSLGALLLFVTNVTAILAIGIVAIGIVVMALYGIYRGPISPDVSGRKTVNRRKAVLVIFTMMLIVGIPLTISSIGSSTSALRESAVRTAAETWTRAEGWDLLDVTTDYDGMKARVTGPLPIPGVGPFKKLLVDSGIDTQDIDIDLVPSYIVKLEGP</sequence>
<feature type="transmembrane region" description="Helical" evidence="1">
    <location>
        <begin position="235"/>
        <end position="255"/>
    </location>
</feature>
<dbReference type="EMBL" id="JACHVS010000001">
    <property type="protein sequence ID" value="MBB2995480.1"/>
    <property type="molecule type" value="Genomic_DNA"/>
</dbReference>
<feature type="transmembrane region" description="Helical" evidence="1">
    <location>
        <begin position="187"/>
        <end position="215"/>
    </location>
</feature>
<dbReference type="Proteomes" id="UP000523000">
    <property type="component" value="Unassembled WGS sequence"/>
</dbReference>
<keyword evidence="1" id="KW-0472">Membrane</keyword>
<evidence type="ECO:0000313" key="2">
    <source>
        <dbReference type="EMBL" id="MBB2995480.1"/>
    </source>
</evidence>
<name>A0A839QHY3_9MICC</name>